<dbReference type="PROSITE" id="PS51471">
    <property type="entry name" value="FE2OG_OXY"/>
    <property type="match status" value="1"/>
</dbReference>
<evidence type="ECO:0000259" key="2">
    <source>
        <dbReference type="PROSITE" id="PS51471"/>
    </source>
</evidence>
<dbReference type="AlphaFoldDB" id="A0A9W4XI42"/>
<dbReference type="OrthoDB" id="27483at2759"/>
<feature type="compositionally biased region" description="Basic and acidic residues" evidence="1">
    <location>
        <begin position="63"/>
        <end position="78"/>
    </location>
</feature>
<organism evidence="3 4">
    <name type="scientific">Periconia digitata</name>
    <dbReference type="NCBI Taxonomy" id="1303443"/>
    <lineage>
        <taxon>Eukaryota</taxon>
        <taxon>Fungi</taxon>
        <taxon>Dikarya</taxon>
        <taxon>Ascomycota</taxon>
        <taxon>Pezizomycotina</taxon>
        <taxon>Dothideomycetes</taxon>
        <taxon>Pleosporomycetidae</taxon>
        <taxon>Pleosporales</taxon>
        <taxon>Massarineae</taxon>
        <taxon>Periconiaceae</taxon>
        <taxon>Periconia</taxon>
    </lineage>
</organism>
<sequence length="508" mass="55977">MSVSASENVTKLAQMAERKILKGLNISFEEHARSATFACGGSLPFHATPGKFGATAQECAGESVHENVEDSAGIKDGEGPEESAEEGVEEYSEEYDERTLNAIDDVQVRFGISGQGYCVNFGQDGPSKDFKYLLDACQPASFGRGGEAVLDEKYRKAGKLDRSEFATNFCPYEAGIIDVLTQLLVPEYKYRNLNSIKAELYKLNIYSAPNGKFRPHVDTPRNEYQIGSLVVSLPSKHTGGQLTVGNSSADSQSVIFDWSSQDKKQPACIKWAAFYSDCPHEVHQVTAGHRVTLTYNLFLRRGVGHIAESSPALDPTQLPVYGALRDALEVPSFLNKGRVLAVYLTHRYAHTDNQLNFLPDSLKGADMALWTAVRALDLTCKLVPIMRAEHWSGKQTDIFEPEFSSLGETVTGGYVMSIDYQWPGWGHKIPKDANITWLNGKRGDLGELQLAYATHGNQPEVETHYSYAAMLILVPPYSERGNSDAASAEFPADFWDASSLDSDERLDD</sequence>
<evidence type="ECO:0000313" key="4">
    <source>
        <dbReference type="Proteomes" id="UP001152607"/>
    </source>
</evidence>
<proteinExistence type="predicted"/>
<feature type="region of interest" description="Disordered" evidence="1">
    <location>
        <begin position="62"/>
        <end position="92"/>
    </location>
</feature>
<protein>
    <recommendedName>
        <fullName evidence="2">Fe2OG dioxygenase domain-containing protein</fullName>
    </recommendedName>
</protein>
<dbReference type="PANTHER" id="PTHR33099:SF7">
    <property type="entry name" value="MYND-TYPE DOMAIN-CONTAINING PROTEIN"/>
    <property type="match status" value="1"/>
</dbReference>
<dbReference type="Gene3D" id="2.60.120.620">
    <property type="entry name" value="q2cbj1_9rhob like domain"/>
    <property type="match status" value="1"/>
</dbReference>
<reference evidence="3" key="1">
    <citation type="submission" date="2023-01" db="EMBL/GenBank/DDBJ databases">
        <authorList>
            <person name="Van Ghelder C."/>
            <person name="Rancurel C."/>
        </authorList>
    </citation>
    <scope>NUCLEOTIDE SEQUENCE</scope>
    <source>
        <strain evidence="3">CNCM I-4278</strain>
    </source>
</reference>
<dbReference type="PANTHER" id="PTHR33099">
    <property type="entry name" value="FE2OG DIOXYGENASE DOMAIN-CONTAINING PROTEIN"/>
    <property type="match status" value="1"/>
</dbReference>
<name>A0A9W4XI42_9PLEO</name>
<evidence type="ECO:0000313" key="3">
    <source>
        <dbReference type="EMBL" id="CAI6289386.1"/>
    </source>
</evidence>
<keyword evidence="4" id="KW-1185">Reference proteome</keyword>
<comment type="caution">
    <text evidence="3">The sequence shown here is derived from an EMBL/GenBank/DDBJ whole genome shotgun (WGS) entry which is preliminary data.</text>
</comment>
<dbReference type="EMBL" id="CAOQHR010000002">
    <property type="protein sequence ID" value="CAI6289386.1"/>
    <property type="molecule type" value="Genomic_DNA"/>
</dbReference>
<gene>
    <name evidence="3" type="ORF">PDIGIT_LOCUS2395</name>
</gene>
<dbReference type="Pfam" id="PF13640">
    <property type="entry name" value="2OG-FeII_Oxy_3"/>
    <property type="match status" value="1"/>
</dbReference>
<feature type="domain" description="Fe2OG dioxygenase" evidence="2">
    <location>
        <begin position="197"/>
        <end position="301"/>
    </location>
</feature>
<evidence type="ECO:0000256" key="1">
    <source>
        <dbReference type="SAM" id="MobiDB-lite"/>
    </source>
</evidence>
<dbReference type="InterPro" id="IPR044862">
    <property type="entry name" value="Pro_4_hyd_alph_FE2OG_OXY"/>
</dbReference>
<dbReference type="InterPro" id="IPR005123">
    <property type="entry name" value="Oxoglu/Fe-dep_dioxygenase_dom"/>
</dbReference>
<accession>A0A9W4XI42</accession>
<dbReference type="Proteomes" id="UP001152607">
    <property type="component" value="Unassembled WGS sequence"/>
</dbReference>
<feature type="compositionally biased region" description="Acidic residues" evidence="1">
    <location>
        <begin position="79"/>
        <end position="92"/>
    </location>
</feature>